<dbReference type="RefSeq" id="WP_185136897.1">
    <property type="nucleotide sequence ID" value="NZ_BORM01000003.1"/>
</dbReference>
<dbReference type="Proteomes" id="UP000553776">
    <property type="component" value="Unassembled WGS sequence"/>
</dbReference>
<dbReference type="InterPro" id="IPR052179">
    <property type="entry name" value="DD-CPase-like"/>
</dbReference>
<dbReference type="InterPro" id="IPR003709">
    <property type="entry name" value="VanY-like_core_dom"/>
</dbReference>
<feature type="domain" description="D-alanyl-D-alanine carboxypeptidase-like core" evidence="2">
    <location>
        <begin position="142"/>
        <end position="271"/>
    </location>
</feature>
<keyword evidence="4" id="KW-1185">Reference proteome</keyword>
<dbReference type="Pfam" id="PF02557">
    <property type="entry name" value="VanY"/>
    <property type="match status" value="1"/>
</dbReference>
<proteinExistence type="predicted"/>
<dbReference type="SUPFAM" id="SSF55166">
    <property type="entry name" value="Hedgehog/DD-peptidase"/>
    <property type="match status" value="1"/>
</dbReference>
<evidence type="ECO:0000256" key="1">
    <source>
        <dbReference type="SAM" id="MobiDB-lite"/>
    </source>
</evidence>
<dbReference type="InterPro" id="IPR009045">
    <property type="entry name" value="Zn_M74/Hedgehog-like"/>
</dbReference>
<organism evidence="3 4">
    <name type="scientific">Cohnella xylanilytica</name>
    <dbReference type="NCBI Taxonomy" id="557555"/>
    <lineage>
        <taxon>Bacteria</taxon>
        <taxon>Bacillati</taxon>
        <taxon>Bacillota</taxon>
        <taxon>Bacilli</taxon>
        <taxon>Bacillales</taxon>
        <taxon>Paenibacillaceae</taxon>
        <taxon>Cohnella</taxon>
    </lineage>
</organism>
<feature type="compositionally biased region" description="Polar residues" evidence="1">
    <location>
        <begin position="36"/>
        <end position="47"/>
    </location>
</feature>
<dbReference type="PANTHER" id="PTHR34385">
    <property type="entry name" value="D-ALANYL-D-ALANINE CARBOXYPEPTIDASE"/>
    <property type="match status" value="1"/>
</dbReference>
<dbReference type="EMBL" id="JACJVR010000062">
    <property type="protein sequence ID" value="MBB6692908.1"/>
    <property type="molecule type" value="Genomic_DNA"/>
</dbReference>
<evidence type="ECO:0000313" key="3">
    <source>
        <dbReference type="EMBL" id="MBB6692908.1"/>
    </source>
</evidence>
<feature type="compositionally biased region" description="Low complexity" evidence="1">
    <location>
        <begin position="57"/>
        <end position="75"/>
    </location>
</feature>
<sequence>MSKIKLLALTATAAALVWGGIELGQSVVWAGKKEPSQATVKGTTTSAKPAANASDKPGASGSSAKPSGGGQASAPSALETLLRQNAPDATIKANGKGLNVITNASSLLVLVNKKRNLPSNYEPDDLVVPNVEFSFSGDSPKKQMRKPAADALEKLFAAAEKDGITLKAVSGYRSYSRQKALFDSYAAKQGAEEANKTSAHAGQSEHQTGLAMDVSAPSVKYELNTSLGDKKEGKWLAAHAHEYGFIIRYPKGKQDITGYTYEPWHVRYVGKDVAKAVYESKLTLEQYMEQFNDATKA</sequence>
<accession>A0A841U150</accession>
<evidence type="ECO:0000259" key="2">
    <source>
        <dbReference type="Pfam" id="PF02557"/>
    </source>
</evidence>
<dbReference type="Gene3D" id="3.30.1380.10">
    <property type="match status" value="1"/>
</dbReference>
<name>A0A841U150_9BACL</name>
<comment type="caution">
    <text evidence="3">The sequence shown here is derived from an EMBL/GenBank/DDBJ whole genome shotgun (WGS) entry which is preliminary data.</text>
</comment>
<dbReference type="GO" id="GO:0006508">
    <property type="term" value="P:proteolysis"/>
    <property type="evidence" value="ECO:0007669"/>
    <property type="project" value="InterPro"/>
</dbReference>
<dbReference type="InterPro" id="IPR058193">
    <property type="entry name" value="VanY/YodJ_core_dom"/>
</dbReference>
<protein>
    <submittedName>
        <fullName evidence="3">M15 family metallopeptidase</fullName>
    </submittedName>
</protein>
<gene>
    <name evidence="3" type="ORF">H7B90_15980</name>
</gene>
<dbReference type="CDD" id="cd14852">
    <property type="entry name" value="LD-carboxypeptidase"/>
    <property type="match status" value="1"/>
</dbReference>
<feature type="region of interest" description="Disordered" evidence="1">
    <location>
        <begin position="33"/>
        <end position="75"/>
    </location>
</feature>
<reference evidence="3 4" key="1">
    <citation type="submission" date="2020-08" db="EMBL/GenBank/DDBJ databases">
        <title>Cohnella phylogeny.</title>
        <authorList>
            <person name="Dunlap C."/>
        </authorList>
    </citation>
    <scope>NUCLEOTIDE SEQUENCE [LARGE SCALE GENOMIC DNA]</scope>
    <source>
        <strain evidence="3 4">DSM 25239</strain>
    </source>
</reference>
<dbReference type="AlphaFoldDB" id="A0A841U150"/>
<evidence type="ECO:0000313" key="4">
    <source>
        <dbReference type="Proteomes" id="UP000553776"/>
    </source>
</evidence>
<dbReference type="PANTHER" id="PTHR34385:SF1">
    <property type="entry name" value="PEPTIDOGLYCAN L-ALANYL-D-GLUTAMATE ENDOPEPTIDASE CWLK"/>
    <property type="match status" value="1"/>
</dbReference>
<dbReference type="GO" id="GO:0008233">
    <property type="term" value="F:peptidase activity"/>
    <property type="evidence" value="ECO:0007669"/>
    <property type="project" value="InterPro"/>
</dbReference>